<dbReference type="GeneID" id="70223943"/>
<feature type="compositionally biased region" description="Polar residues" evidence="3">
    <location>
        <begin position="62"/>
        <end position="87"/>
    </location>
</feature>
<dbReference type="Gene3D" id="4.10.240.10">
    <property type="entry name" value="Zn(2)-C6 fungal-type DNA-binding domain"/>
    <property type="match status" value="1"/>
</dbReference>
<organism evidence="6 7">
    <name type="scientific">Fusarium redolens</name>
    <dbReference type="NCBI Taxonomy" id="48865"/>
    <lineage>
        <taxon>Eukaryota</taxon>
        <taxon>Fungi</taxon>
        <taxon>Dikarya</taxon>
        <taxon>Ascomycota</taxon>
        <taxon>Pezizomycotina</taxon>
        <taxon>Sordariomycetes</taxon>
        <taxon>Hypocreomycetidae</taxon>
        <taxon>Hypocreales</taxon>
        <taxon>Nectriaceae</taxon>
        <taxon>Fusarium</taxon>
        <taxon>Fusarium redolens species complex</taxon>
    </lineage>
</organism>
<keyword evidence="2" id="KW-0539">Nucleus</keyword>
<proteinExistence type="predicted"/>
<dbReference type="GO" id="GO:0008270">
    <property type="term" value="F:zinc ion binding"/>
    <property type="evidence" value="ECO:0007669"/>
    <property type="project" value="InterPro"/>
</dbReference>
<name>A0A9P9G465_FUSRE</name>
<feature type="region of interest" description="Disordered" evidence="3">
    <location>
        <begin position="56"/>
        <end position="87"/>
    </location>
</feature>
<feature type="domain" description="Zn(2)-C6 fungal-type" evidence="5">
    <location>
        <begin position="8"/>
        <end position="36"/>
    </location>
</feature>
<keyword evidence="4" id="KW-0812">Transmembrane</keyword>
<dbReference type="CDD" id="cd00067">
    <property type="entry name" value="GAL4"/>
    <property type="match status" value="1"/>
</dbReference>
<dbReference type="SMART" id="SM00066">
    <property type="entry name" value="GAL4"/>
    <property type="match status" value="1"/>
</dbReference>
<dbReference type="InterPro" id="IPR036864">
    <property type="entry name" value="Zn2-C6_fun-type_DNA-bd_sf"/>
</dbReference>
<reference evidence="6" key="1">
    <citation type="journal article" date="2021" name="Nat. Commun.">
        <title>Genetic determinants of endophytism in the Arabidopsis root mycobiome.</title>
        <authorList>
            <person name="Mesny F."/>
            <person name="Miyauchi S."/>
            <person name="Thiergart T."/>
            <person name="Pickel B."/>
            <person name="Atanasova L."/>
            <person name="Karlsson M."/>
            <person name="Huettel B."/>
            <person name="Barry K.W."/>
            <person name="Haridas S."/>
            <person name="Chen C."/>
            <person name="Bauer D."/>
            <person name="Andreopoulos W."/>
            <person name="Pangilinan J."/>
            <person name="LaButti K."/>
            <person name="Riley R."/>
            <person name="Lipzen A."/>
            <person name="Clum A."/>
            <person name="Drula E."/>
            <person name="Henrissat B."/>
            <person name="Kohler A."/>
            <person name="Grigoriev I.V."/>
            <person name="Martin F.M."/>
            <person name="Hacquard S."/>
        </authorList>
    </citation>
    <scope>NUCLEOTIDE SEQUENCE</scope>
    <source>
        <strain evidence="6">MPI-CAGE-AT-0023</strain>
    </source>
</reference>
<dbReference type="GO" id="GO:0045944">
    <property type="term" value="P:positive regulation of transcription by RNA polymerase II"/>
    <property type="evidence" value="ECO:0007669"/>
    <property type="project" value="TreeGrafter"/>
</dbReference>
<evidence type="ECO:0000259" key="5">
    <source>
        <dbReference type="PROSITE" id="PS50048"/>
    </source>
</evidence>
<dbReference type="EMBL" id="JAGMUX010000019">
    <property type="protein sequence ID" value="KAH7232218.1"/>
    <property type="molecule type" value="Genomic_DNA"/>
</dbReference>
<dbReference type="Proteomes" id="UP000720189">
    <property type="component" value="Unassembled WGS sequence"/>
</dbReference>
<keyword evidence="7" id="KW-1185">Reference proteome</keyword>
<dbReference type="GO" id="GO:0005634">
    <property type="term" value="C:nucleus"/>
    <property type="evidence" value="ECO:0007669"/>
    <property type="project" value="UniProtKB-SubCell"/>
</dbReference>
<comment type="caution">
    <text evidence="6">The sequence shown here is derived from an EMBL/GenBank/DDBJ whole genome shotgun (WGS) entry which is preliminary data.</text>
</comment>
<dbReference type="OrthoDB" id="5130013at2759"/>
<evidence type="ECO:0000256" key="3">
    <source>
        <dbReference type="SAM" id="MobiDB-lite"/>
    </source>
</evidence>
<dbReference type="InterPro" id="IPR001138">
    <property type="entry name" value="Zn2Cys6_DnaBD"/>
</dbReference>
<comment type="subcellular location">
    <subcellularLocation>
        <location evidence="1">Nucleus</location>
    </subcellularLocation>
</comment>
<dbReference type="PROSITE" id="PS50048">
    <property type="entry name" value="ZN2_CY6_FUNGAL_2"/>
    <property type="match status" value="1"/>
</dbReference>
<dbReference type="SUPFAM" id="SSF57701">
    <property type="entry name" value="Zn2/Cys6 DNA-binding domain"/>
    <property type="match status" value="1"/>
</dbReference>
<protein>
    <submittedName>
        <fullName evidence="6">Fungal-specific transcription factor domain-containing protein</fullName>
    </submittedName>
</protein>
<evidence type="ECO:0000313" key="6">
    <source>
        <dbReference type="EMBL" id="KAH7232218.1"/>
    </source>
</evidence>
<evidence type="ECO:0000256" key="4">
    <source>
        <dbReference type="SAM" id="Phobius"/>
    </source>
</evidence>
<dbReference type="PANTHER" id="PTHR37534:SF7">
    <property type="entry name" value="TRANSCRIPTIONAL ACTIVATOR PROTEIN UGA3"/>
    <property type="match status" value="1"/>
</dbReference>
<dbReference type="Pfam" id="PF11951">
    <property type="entry name" value="Fungal_trans_2"/>
    <property type="match status" value="1"/>
</dbReference>
<dbReference type="RefSeq" id="XP_046043878.1">
    <property type="nucleotide sequence ID" value="XM_046193989.1"/>
</dbReference>
<keyword evidence="4" id="KW-1133">Transmembrane helix</keyword>
<keyword evidence="4" id="KW-0472">Membrane</keyword>
<dbReference type="GO" id="GO:0000981">
    <property type="term" value="F:DNA-binding transcription factor activity, RNA polymerase II-specific"/>
    <property type="evidence" value="ECO:0007669"/>
    <property type="project" value="InterPro"/>
</dbReference>
<gene>
    <name evidence="6" type="ORF">BKA55DRAFT_580846</name>
</gene>
<dbReference type="GO" id="GO:0000976">
    <property type="term" value="F:transcription cis-regulatory region binding"/>
    <property type="evidence" value="ECO:0007669"/>
    <property type="project" value="TreeGrafter"/>
</dbReference>
<dbReference type="InterPro" id="IPR021858">
    <property type="entry name" value="Fun_TF"/>
</dbReference>
<feature type="transmembrane region" description="Helical" evidence="4">
    <location>
        <begin position="237"/>
        <end position="259"/>
    </location>
</feature>
<evidence type="ECO:0000256" key="1">
    <source>
        <dbReference type="ARBA" id="ARBA00004123"/>
    </source>
</evidence>
<sequence>MTKSRTRKCWSCKQRRLKCDGGLPHCLKCWSHGVECLGYKKPLVWVDGVARRGPMKNRTFGDAQTQPLSQRPSLQGSTSVISQGQHHQNEQLTKASGGIPMPVALVEPLFKDLSYTSRFFIDYFSNCICPTLVLQDLSNNPYRNVIPWINTPTVASAIMTISSCHYIQYVTNCPMAELLPQTRNGAVLSALSKPVLGSLNTRSGSIVNYYLRSKSHCLGLVSAALARHRTTQDQQSLLITVVLLAFLDIFESGSGAWSYHIEGIKKMLEVGAMTGTSSSDNNLQNLLHEAAILQIFGSSLAKPGVLTSASTLSSMRTPAFSTITPIGCPIEILSTIEIFASQRRHDFVFAEHTTNIAVLEDALHRLRSYDIVSWAMHNTTEVSKVSSEDLVRLGTIWQLSADIYACRILACLTGCSLTSESLQVQDLIAEYAFLEREDDELIKCLIWPTFIAGAASTTYETRAWVLKTLDRIWNTGHCANTKNAANVLGKLWEKYDQTNPSSSHTYGTSHATEYSSMGYSAWDWLKELSSLEGSWLFM</sequence>
<evidence type="ECO:0000256" key="2">
    <source>
        <dbReference type="ARBA" id="ARBA00023242"/>
    </source>
</evidence>
<dbReference type="PANTHER" id="PTHR37534">
    <property type="entry name" value="TRANSCRIPTIONAL ACTIVATOR PROTEIN UGA3"/>
    <property type="match status" value="1"/>
</dbReference>
<dbReference type="Pfam" id="PF00172">
    <property type="entry name" value="Zn_clus"/>
    <property type="match status" value="1"/>
</dbReference>
<accession>A0A9P9G465</accession>
<evidence type="ECO:0000313" key="7">
    <source>
        <dbReference type="Proteomes" id="UP000720189"/>
    </source>
</evidence>
<dbReference type="AlphaFoldDB" id="A0A9P9G465"/>